<comment type="subcellular location">
    <subcellularLocation>
        <location evidence="1 9">Golgi apparatus membrane</location>
        <topology evidence="1 9">Single-pass type II membrane protein</topology>
    </subcellularLocation>
</comment>
<keyword evidence="6 9" id="KW-0333">Golgi apparatus</keyword>
<dbReference type="PANTHER" id="PTHR12137">
    <property type="entry name" value="CARBOHYDRATE SULFOTRANSFERASE"/>
    <property type="match status" value="1"/>
</dbReference>
<evidence type="ECO:0000256" key="7">
    <source>
        <dbReference type="ARBA" id="ARBA00023136"/>
    </source>
</evidence>
<keyword evidence="8 9" id="KW-0325">Glycoprotein</keyword>
<evidence type="ECO:0000256" key="1">
    <source>
        <dbReference type="ARBA" id="ARBA00004323"/>
    </source>
</evidence>
<evidence type="ECO:0000256" key="8">
    <source>
        <dbReference type="ARBA" id="ARBA00023180"/>
    </source>
</evidence>
<keyword evidence="4" id="KW-0812">Transmembrane</keyword>
<evidence type="ECO:0000256" key="3">
    <source>
        <dbReference type="ARBA" id="ARBA00022679"/>
    </source>
</evidence>
<reference evidence="10 11" key="1">
    <citation type="journal article" date="2017" name="Nat. Ecol. Evol.">
        <title>Scallop genome provides insights into evolution of bilaterian karyotype and development.</title>
        <authorList>
            <person name="Wang S."/>
            <person name="Zhang J."/>
            <person name="Jiao W."/>
            <person name="Li J."/>
            <person name="Xun X."/>
            <person name="Sun Y."/>
            <person name="Guo X."/>
            <person name="Huan P."/>
            <person name="Dong B."/>
            <person name="Zhang L."/>
            <person name="Hu X."/>
            <person name="Sun X."/>
            <person name="Wang J."/>
            <person name="Zhao C."/>
            <person name="Wang Y."/>
            <person name="Wang D."/>
            <person name="Huang X."/>
            <person name="Wang R."/>
            <person name="Lv J."/>
            <person name="Li Y."/>
            <person name="Zhang Z."/>
            <person name="Liu B."/>
            <person name="Lu W."/>
            <person name="Hui Y."/>
            <person name="Liang J."/>
            <person name="Zhou Z."/>
            <person name="Hou R."/>
            <person name="Li X."/>
            <person name="Liu Y."/>
            <person name="Li H."/>
            <person name="Ning X."/>
            <person name="Lin Y."/>
            <person name="Zhao L."/>
            <person name="Xing Q."/>
            <person name="Dou J."/>
            <person name="Li Y."/>
            <person name="Mao J."/>
            <person name="Guo H."/>
            <person name="Dou H."/>
            <person name="Li T."/>
            <person name="Mu C."/>
            <person name="Jiang W."/>
            <person name="Fu Q."/>
            <person name="Fu X."/>
            <person name="Miao Y."/>
            <person name="Liu J."/>
            <person name="Yu Q."/>
            <person name="Li R."/>
            <person name="Liao H."/>
            <person name="Li X."/>
            <person name="Kong Y."/>
            <person name="Jiang Z."/>
            <person name="Chourrout D."/>
            <person name="Li R."/>
            <person name="Bao Z."/>
        </authorList>
    </citation>
    <scope>NUCLEOTIDE SEQUENCE [LARGE SCALE GENOMIC DNA]</scope>
    <source>
        <strain evidence="10 11">PY_sf001</strain>
    </source>
</reference>
<protein>
    <recommendedName>
        <fullName evidence="9">Carbohydrate sulfotransferase</fullName>
        <ecNumber evidence="9">2.8.2.-</ecNumber>
    </recommendedName>
</protein>
<keyword evidence="11" id="KW-1185">Reference proteome</keyword>
<keyword evidence="5" id="KW-1133">Transmembrane helix</keyword>
<evidence type="ECO:0000256" key="6">
    <source>
        <dbReference type="ARBA" id="ARBA00023034"/>
    </source>
</evidence>
<dbReference type="EC" id="2.8.2.-" evidence="9"/>
<dbReference type="PANTHER" id="PTHR12137:SF54">
    <property type="entry name" value="CARBOHYDRATE SULFOTRANSFERASE"/>
    <property type="match status" value="1"/>
</dbReference>
<comment type="similarity">
    <text evidence="2 9">Belongs to the sulfotransferase 2 family.</text>
</comment>
<proteinExistence type="inferred from homology"/>
<evidence type="ECO:0000256" key="9">
    <source>
        <dbReference type="RuleBase" id="RU364020"/>
    </source>
</evidence>
<evidence type="ECO:0000256" key="4">
    <source>
        <dbReference type="ARBA" id="ARBA00022692"/>
    </source>
</evidence>
<keyword evidence="9" id="KW-0119">Carbohydrate metabolism</keyword>
<name>A0A210PS57_MIZYE</name>
<dbReference type="Pfam" id="PF03567">
    <property type="entry name" value="Sulfotransfer_2"/>
    <property type="match status" value="1"/>
</dbReference>
<evidence type="ECO:0000256" key="5">
    <source>
        <dbReference type="ARBA" id="ARBA00022989"/>
    </source>
</evidence>
<organism evidence="10 11">
    <name type="scientific">Mizuhopecten yessoensis</name>
    <name type="common">Japanese scallop</name>
    <name type="synonym">Patinopecten yessoensis</name>
    <dbReference type="NCBI Taxonomy" id="6573"/>
    <lineage>
        <taxon>Eukaryota</taxon>
        <taxon>Metazoa</taxon>
        <taxon>Spiralia</taxon>
        <taxon>Lophotrochozoa</taxon>
        <taxon>Mollusca</taxon>
        <taxon>Bivalvia</taxon>
        <taxon>Autobranchia</taxon>
        <taxon>Pteriomorphia</taxon>
        <taxon>Pectinida</taxon>
        <taxon>Pectinoidea</taxon>
        <taxon>Pectinidae</taxon>
        <taxon>Mizuhopecten</taxon>
    </lineage>
</organism>
<accession>A0A210PS57</accession>
<sequence>MADFLKFHKSKLQVTVLILIMITMAVMYEGDTIHRPAILRKVSQWSSRAGFGKYWALDETTTSTSTSIEPSSSTAPPLILRRNFQKHYNFGELHEDRRRTLEHVCDRSTHGYYGKSKGSTVAKRLVIDHKHHLVYCAVQKTGSTFLRSLMRVVGREGVKNVDTRSMMSIKEKDIDLTEFHYILSSSFKMMFTREPYSRLFSGYVDKLFTVNTLYWKVTGTYIKNNILKPKSKRPTQCGHGITFPQFIKYVIESERTGVHTDRHFTPIYEHCRPCQIPYDFIGKMETFANDSLILLNAWNKRYGINITYDDFEVDTALQRSISHTGRLYSMRTKMEKCISFHSGMQKIWRDLQIRGFLSKQSRLPFTESEAAGVNRTQLSDALTKAFKSTTDRAATRKQKKEALVEAYRQVPMEDLVKLREVVRPDCELFGYNVSPDYIFNRSDSSYASSSFRYFDIDV</sequence>
<keyword evidence="7" id="KW-0472">Membrane</keyword>
<dbReference type="GO" id="GO:0008146">
    <property type="term" value="F:sulfotransferase activity"/>
    <property type="evidence" value="ECO:0007669"/>
    <property type="project" value="InterPro"/>
</dbReference>
<comment type="caution">
    <text evidence="10">The sequence shown here is derived from an EMBL/GenBank/DDBJ whole genome shotgun (WGS) entry which is preliminary data.</text>
</comment>
<dbReference type="GO" id="GO:0000139">
    <property type="term" value="C:Golgi membrane"/>
    <property type="evidence" value="ECO:0007669"/>
    <property type="project" value="UniProtKB-SubCell"/>
</dbReference>
<dbReference type="Proteomes" id="UP000242188">
    <property type="component" value="Unassembled WGS sequence"/>
</dbReference>
<evidence type="ECO:0000256" key="2">
    <source>
        <dbReference type="ARBA" id="ARBA00006339"/>
    </source>
</evidence>
<dbReference type="InterPro" id="IPR018011">
    <property type="entry name" value="Carb_sulfotrans_8-10"/>
</dbReference>
<dbReference type="GO" id="GO:0016051">
    <property type="term" value="P:carbohydrate biosynthetic process"/>
    <property type="evidence" value="ECO:0007669"/>
    <property type="project" value="InterPro"/>
</dbReference>
<dbReference type="AlphaFoldDB" id="A0A210PS57"/>
<dbReference type="EMBL" id="NEDP02005531">
    <property type="protein sequence ID" value="OWF39320.1"/>
    <property type="molecule type" value="Genomic_DNA"/>
</dbReference>
<gene>
    <name evidence="10" type="ORF">KP79_PYT11780</name>
</gene>
<evidence type="ECO:0000313" key="10">
    <source>
        <dbReference type="EMBL" id="OWF39320.1"/>
    </source>
</evidence>
<dbReference type="InterPro" id="IPR005331">
    <property type="entry name" value="Sulfotransferase"/>
</dbReference>
<keyword evidence="9" id="KW-0735">Signal-anchor</keyword>
<keyword evidence="3 9" id="KW-0808">Transferase</keyword>
<evidence type="ECO:0000313" key="11">
    <source>
        <dbReference type="Proteomes" id="UP000242188"/>
    </source>
</evidence>
<dbReference type="OrthoDB" id="2019940at2759"/>